<sequence>MSKRAPTQAAGNLVNASGRDRLRYDARHPKHLQEHIDGTIHLFSRLEQLDCRAAGDQLRSHSKSWACGFDQGDLADFGDLATTFTTSAHRESYKIVRPYMSECQCEAPVKTVIKLNIILNDEGDIDILVDNCLPCFSVRKEATDLGIAKFEGIERLMQLALIEPSTLPLREQTTIDCGQNRCGKGKKFQQPFRMLLPLFDAQQMDEEPDCG</sequence>
<keyword evidence="2" id="KW-1185">Reference proteome</keyword>
<comment type="caution">
    <text evidence="1">The sequence shown here is derived from an EMBL/GenBank/DDBJ whole genome shotgun (WGS) entry which is preliminary data.</text>
</comment>
<dbReference type="EMBL" id="JACHBF010000003">
    <property type="protein sequence ID" value="MBB6491150.1"/>
    <property type="molecule type" value="Genomic_DNA"/>
</dbReference>
<evidence type="ECO:0000313" key="1">
    <source>
        <dbReference type="EMBL" id="MBB6491150.1"/>
    </source>
</evidence>
<organism evidence="1 2">
    <name type="scientific">Rhizobium tropici</name>
    <dbReference type="NCBI Taxonomy" id="398"/>
    <lineage>
        <taxon>Bacteria</taxon>
        <taxon>Pseudomonadati</taxon>
        <taxon>Pseudomonadota</taxon>
        <taxon>Alphaproteobacteria</taxon>
        <taxon>Hyphomicrobiales</taxon>
        <taxon>Rhizobiaceae</taxon>
        <taxon>Rhizobium/Agrobacterium group</taxon>
        <taxon>Rhizobium</taxon>
    </lineage>
</organism>
<proteinExistence type="predicted"/>
<name>A0ABR6QW49_RHITR</name>
<protein>
    <submittedName>
        <fullName evidence="1">Uncharacterized protein</fullName>
    </submittedName>
</protein>
<gene>
    <name evidence="1" type="ORF">GGD45_001547</name>
</gene>
<evidence type="ECO:0000313" key="2">
    <source>
        <dbReference type="Proteomes" id="UP000526625"/>
    </source>
</evidence>
<dbReference type="Proteomes" id="UP000526625">
    <property type="component" value="Unassembled WGS sequence"/>
</dbReference>
<reference evidence="1 2" key="1">
    <citation type="submission" date="2020-08" db="EMBL/GenBank/DDBJ databases">
        <title>Genomic Encyclopedia of Type Strains, Phase IV (KMG-V): Genome sequencing to study the core and pangenomes of soil and plant-associated prokaryotes.</title>
        <authorList>
            <person name="Whitman W."/>
        </authorList>
    </citation>
    <scope>NUCLEOTIDE SEQUENCE [LARGE SCALE GENOMIC DNA]</scope>
    <source>
        <strain evidence="1 2">SEMIA 4059</strain>
    </source>
</reference>
<accession>A0ABR6QW49</accession>